<dbReference type="PANTHER" id="PTHR30026:SF20">
    <property type="entry name" value="OUTER MEMBRANE PROTEIN TOLC"/>
    <property type="match status" value="1"/>
</dbReference>
<evidence type="ECO:0000256" key="2">
    <source>
        <dbReference type="ARBA" id="ARBA00007613"/>
    </source>
</evidence>
<dbReference type="InterPro" id="IPR003423">
    <property type="entry name" value="OMP_efflux"/>
</dbReference>
<name>A0A9J7BRI0_9BACT</name>
<organism evidence="9 10">
    <name type="scientific">Occallatibacter riparius</name>
    <dbReference type="NCBI Taxonomy" id="1002689"/>
    <lineage>
        <taxon>Bacteria</taxon>
        <taxon>Pseudomonadati</taxon>
        <taxon>Acidobacteriota</taxon>
        <taxon>Terriglobia</taxon>
        <taxon>Terriglobales</taxon>
        <taxon>Acidobacteriaceae</taxon>
        <taxon>Occallatibacter</taxon>
    </lineage>
</organism>
<evidence type="ECO:0000256" key="3">
    <source>
        <dbReference type="ARBA" id="ARBA00022448"/>
    </source>
</evidence>
<gene>
    <name evidence="9" type="ORF">MOP44_04385</name>
</gene>
<reference evidence="9" key="1">
    <citation type="submission" date="2021-04" db="EMBL/GenBank/DDBJ databases">
        <title>Phylogenetic analysis of Acidobacteriaceae.</title>
        <authorList>
            <person name="Qiu L."/>
            <person name="Zhang Q."/>
        </authorList>
    </citation>
    <scope>NUCLEOTIDE SEQUENCE</scope>
    <source>
        <strain evidence="9">DSM 25168</strain>
    </source>
</reference>
<keyword evidence="8" id="KW-0732">Signal</keyword>
<dbReference type="GO" id="GO:0015562">
    <property type="term" value="F:efflux transmembrane transporter activity"/>
    <property type="evidence" value="ECO:0007669"/>
    <property type="project" value="InterPro"/>
</dbReference>
<feature type="signal peptide" evidence="8">
    <location>
        <begin position="1"/>
        <end position="21"/>
    </location>
</feature>
<evidence type="ECO:0000313" key="10">
    <source>
        <dbReference type="Proteomes" id="UP001059380"/>
    </source>
</evidence>
<comment type="subcellular location">
    <subcellularLocation>
        <location evidence="1">Cell outer membrane</location>
    </subcellularLocation>
</comment>
<evidence type="ECO:0000256" key="8">
    <source>
        <dbReference type="SAM" id="SignalP"/>
    </source>
</evidence>
<dbReference type="GO" id="GO:1990281">
    <property type="term" value="C:efflux pump complex"/>
    <property type="evidence" value="ECO:0007669"/>
    <property type="project" value="TreeGrafter"/>
</dbReference>
<dbReference type="Proteomes" id="UP001059380">
    <property type="component" value="Chromosome"/>
</dbReference>
<dbReference type="Gene3D" id="1.20.1600.10">
    <property type="entry name" value="Outer membrane efflux proteins (OEP)"/>
    <property type="match status" value="1"/>
</dbReference>
<dbReference type="EMBL" id="CP093313">
    <property type="protein sequence ID" value="UWZ85183.1"/>
    <property type="molecule type" value="Genomic_DNA"/>
</dbReference>
<evidence type="ECO:0000256" key="7">
    <source>
        <dbReference type="ARBA" id="ARBA00023237"/>
    </source>
</evidence>
<keyword evidence="3" id="KW-0813">Transport</keyword>
<dbReference type="AlphaFoldDB" id="A0A9J7BRI0"/>
<comment type="similarity">
    <text evidence="2">Belongs to the outer membrane factor (OMF) (TC 1.B.17) family.</text>
</comment>
<dbReference type="RefSeq" id="WP_260794699.1">
    <property type="nucleotide sequence ID" value="NZ_CP093313.1"/>
</dbReference>
<keyword evidence="5" id="KW-0812">Transmembrane</keyword>
<dbReference type="GO" id="GO:0015288">
    <property type="term" value="F:porin activity"/>
    <property type="evidence" value="ECO:0007669"/>
    <property type="project" value="TreeGrafter"/>
</dbReference>
<accession>A0A9J7BRI0</accession>
<keyword evidence="10" id="KW-1185">Reference proteome</keyword>
<keyword evidence="7" id="KW-0998">Cell outer membrane</keyword>
<evidence type="ECO:0000256" key="1">
    <source>
        <dbReference type="ARBA" id="ARBA00004442"/>
    </source>
</evidence>
<keyword evidence="6" id="KW-0472">Membrane</keyword>
<dbReference type="GO" id="GO:0009279">
    <property type="term" value="C:cell outer membrane"/>
    <property type="evidence" value="ECO:0007669"/>
    <property type="project" value="UniProtKB-SubCell"/>
</dbReference>
<dbReference type="Pfam" id="PF02321">
    <property type="entry name" value="OEP"/>
    <property type="match status" value="2"/>
</dbReference>
<feature type="chain" id="PRO_5039937614" evidence="8">
    <location>
        <begin position="22"/>
        <end position="449"/>
    </location>
</feature>
<sequence>MNVRLLLILSVLLIGQESVLAQTADSTAHQAMNLERAVDLALAHNHTVRIASLKVEETEHAREVARSAYLPTIKNDSVFAHLTDTQFISIPTGAFGKVGGVAIPSRTFVINQGEKTFETSGTGLVQPLTQIFKIKAANDAARADVDAGKAEARSVKDQVELKVRQLYYQILIVQSQHHAIEARIRAFEDLQSERIQQVKYGSTLEADLIDSRAQSLQAKQELLTSDLQLSDLRMRFNDVVGLPIETEVELDREVPAPVPSSSRQECIRLALDSNPEIAQANAVVEKASAGVREARREYIPDIEAFSRYSYQNNVPFLAHNFGTFGVHLSYDLYDGGKKRAVLRERESQVGQAKENLARITDEIRVKVLTAYNKLERTEQMIVVSKELLAARKEARRVAEQGLERGTSLRSQAEAAIAQESGAQTLLLQAQLEYSQAQDELSEAIGETKE</sequence>
<dbReference type="SUPFAM" id="SSF56954">
    <property type="entry name" value="Outer membrane efflux proteins (OEP)"/>
    <property type="match status" value="1"/>
</dbReference>
<evidence type="ECO:0000256" key="6">
    <source>
        <dbReference type="ARBA" id="ARBA00023136"/>
    </source>
</evidence>
<evidence type="ECO:0000313" key="9">
    <source>
        <dbReference type="EMBL" id="UWZ85183.1"/>
    </source>
</evidence>
<dbReference type="KEGG" id="orp:MOP44_04385"/>
<dbReference type="InterPro" id="IPR051906">
    <property type="entry name" value="TolC-like"/>
</dbReference>
<protein>
    <submittedName>
        <fullName evidence="9">TolC family protein</fullName>
    </submittedName>
</protein>
<dbReference type="PANTHER" id="PTHR30026">
    <property type="entry name" value="OUTER MEMBRANE PROTEIN TOLC"/>
    <property type="match status" value="1"/>
</dbReference>
<evidence type="ECO:0000256" key="4">
    <source>
        <dbReference type="ARBA" id="ARBA00022452"/>
    </source>
</evidence>
<keyword evidence="4" id="KW-1134">Transmembrane beta strand</keyword>
<proteinExistence type="inferred from homology"/>
<evidence type="ECO:0000256" key="5">
    <source>
        <dbReference type="ARBA" id="ARBA00022692"/>
    </source>
</evidence>